<dbReference type="InterPro" id="IPR040691">
    <property type="entry name" value="PexRD2_WYL"/>
</dbReference>
<sequence>MPSLQESQQNFNSDASSLRLVDARDVCSGYLRGLVADNRLHPDLRSCITCQLKPETSEGSTRHPENDSEDEERALSTREMKKMKKKLTTKEDFAATLGIADKISDNLNGGALMRFMQTTEYQKDRAYMDFLNDMAKKPKYADLVRQIKGH</sequence>
<organism evidence="3 4">
    <name type="scientific">Phytophthora infestans</name>
    <name type="common">Potato late blight agent</name>
    <name type="synonym">Botrytis infestans</name>
    <dbReference type="NCBI Taxonomy" id="4787"/>
    <lineage>
        <taxon>Eukaryota</taxon>
        <taxon>Sar</taxon>
        <taxon>Stramenopiles</taxon>
        <taxon>Oomycota</taxon>
        <taxon>Peronosporomycetes</taxon>
        <taxon>Peronosporales</taxon>
        <taxon>Peronosporaceae</taxon>
        <taxon>Phytophthora</taxon>
    </lineage>
</organism>
<name>A0A833S8X0_PHYIN</name>
<dbReference type="Proteomes" id="UP000602510">
    <property type="component" value="Unassembled WGS sequence"/>
</dbReference>
<reference evidence="3" key="1">
    <citation type="submission" date="2020-04" db="EMBL/GenBank/DDBJ databases">
        <title>Hybrid Assembly of Korean Phytophthora infestans isolates.</title>
        <authorList>
            <person name="Prokchorchik M."/>
            <person name="Lee Y."/>
            <person name="Seo J."/>
            <person name="Cho J.-H."/>
            <person name="Park Y.-E."/>
            <person name="Jang D.-C."/>
            <person name="Im J.-S."/>
            <person name="Choi J.-G."/>
            <person name="Park H.-J."/>
            <person name="Lee G.-B."/>
            <person name="Lee Y.-G."/>
            <person name="Hong S.-Y."/>
            <person name="Cho K."/>
            <person name="Sohn K.H."/>
        </authorList>
    </citation>
    <scope>NUCLEOTIDE SEQUENCE</scope>
    <source>
        <strain evidence="3">KR_1_A1</strain>
    </source>
</reference>
<dbReference type="AlphaFoldDB" id="A0A833S8X0"/>
<evidence type="ECO:0000256" key="1">
    <source>
        <dbReference type="SAM" id="MobiDB-lite"/>
    </source>
</evidence>
<gene>
    <name evidence="3" type="ORF">GN244_ATG17593</name>
</gene>
<evidence type="ECO:0000313" key="3">
    <source>
        <dbReference type="EMBL" id="KAF4030617.1"/>
    </source>
</evidence>
<proteinExistence type="predicted"/>
<evidence type="ECO:0000259" key="2">
    <source>
        <dbReference type="Pfam" id="PF18488"/>
    </source>
</evidence>
<evidence type="ECO:0000313" key="4">
    <source>
        <dbReference type="Proteomes" id="UP000602510"/>
    </source>
</evidence>
<comment type="caution">
    <text evidence="3">The sequence shown here is derived from an EMBL/GenBank/DDBJ whole genome shotgun (WGS) entry which is preliminary data.</text>
</comment>
<dbReference type="EMBL" id="WSZM01000659">
    <property type="protein sequence ID" value="KAF4030617.1"/>
    <property type="molecule type" value="Genomic_DNA"/>
</dbReference>
<dbReference type="Pfam" id="PF18488">
    <property type="entry name" value="WYL_3"/>
    <property type="match status" value="1"/>
</dbReference>
<keyword evidence="4" id="KW-1185">Reference proteome</keyword>
<feature type="domain" description="PexRD2 WYL" evidence="2">
    <location>
        <begin position="73"/>
        <end position="134"/>
    </location>
</feature>
<dbReference type="Gene3D" id="1.10.10.2470">
    <property type="match status" value="1"/>
</dbReference>
<feature type="region of interest" description="Disordered" evidence="1">
    <location>
        <begin position="52"/>
        <end position="87"/>
    </location>
</feature>
<protein>
    <submittedName>
        <fullName evidence="3">WYL domain</fullName>
    </submittedName>
</protein>
<accession>A0A833S8X0</accession>